<dbReference type="PROSITE" id="PS50003">
    <property type="entry name" value="PH_DOMAIN"/>
    <property type="match status" value="1"/>
</dbReference>
<feature type="compositionally biased region" description="Low complexity" evidence="1">
    <location>
        <begin position="498"/>
        <end position="523"/>
    </location>
</feature>
<feature type="compositionally biased region" description="Polar residues" evidence="1">
    <location>
        <begin position="220"/>
        <end position="233"/>
    </location>
</feature>
<dbReference type="SUPFAM" id="SSF50729">
    <property type="entry name" value="PH domain-like"/>
    <property type="match status" value="1"/>
</dbReference>
<dbReference type="Gene3D" id="6.10.250.220">
    <property type="match status" value="1"/>
</dbReference>
<feature type="compositionally biased region" description="Polar residues" evidence="1">
    <location>
        <begin position="524"/>
        <end position="534"/>
    </location>
</feature>
<feature type="region of interest" description="Disordered" evidence="1">
    <location>
        <begin position="739"/>
        <end position="785"/>
    </location>
</feature>
<reference evidence="4" key="1">
    <citation type="submission" date="2025-08" db="UniProtKB">
        <authorList>
            <consortium name="RefSeq"/>
        </authorList>
    </citation>
    <scope>IDENTIFICATION</scope>
    <source>
        <tissue evidence="4">Whole organism</tissue>
    </source>
</reference>
<dbReference type="Proteomes" id="UP000694843">
    <property type="component" value="Unplaced"/>
</dbReference>
<feature type="compositionally biased region" description="Pro residues" evidence="1">
    <location>
        <begin position="752"/>
        <end position="767"/>
    </location>
</feature>
<dbReference type="InterPro" id="IPR011993">
    <property type="entry name" value="PH-like_dom_sf"/>
</dbReference>
<feature type="compositionally biased region" description="Low complexity" evidence="1">
    <location>
        <begin position="815"/>
        <end position="829"/>
    </location>
</feature>
<feature type="region of interest" description="Disordered" evidence="1">
    <location>
        <begin position="433"/>
        <end position="541"/>
    </location>
</feature>
<feature type="domain" description="PH" evidence="2">
    <location>
        <begin position="330"/>
        <end position="433"/>
    </location>
</feature>
<dbReference type="OrthoDB" id="243840at2759"/>
<dbReference type="GeneID" id="108668495"/>
<feature type="compositionally biased region" description="Basic and acidic residues" evidence="1">
    <location>
        <begin position="479"/>
        <end position="492"/>
    </location>
</feature>
<dbReference type="SMART" id="SM00233">
    <property type="entry name" value="PH"/>
    <property type="match status" value="1"/>
</dbReference>
<sequence>MTISKDIRNLLEDVHHFLADVLPSHHLPEPAELQRTQLLDQLLDVATRYPLVSLNITTAPAAAAADAAKVEGLEPKGLALVDSGKKVLKRSGSVSSHSSGGSYTSTSFTSNDYTSASYTSNGYGSYEATANSGQVDVLHEDIYEEFDTVHARMPANSCGAGLDSLTPSANAAATTTSANSSNLFFSAIRSSLSYGKKKDKTGLQSQTNNDHSTEKKSKQINRTSLNDSNSEDTTGSKENNRNHRKTSSNVEQSILAGERSSIESSSSNLEDNNEYRPENGLCQSNFYEEPEAEEVASLVNNVSAEAETLEAENNYAQGLQPIAFSSNLACCSRHGVLRKKTKRRLRPWRQFQCVVANGKLFLYNKETDHRQLKCVELGLYDVRVATGEETSPQSARDPPCLELVAPGSKTHTFMARSVADRDAWIQAVGQYTKNSNSLPAPSTRHSNAVSTADLDTSNPPSNSSSRTEDDSPVNNKGGSDTEKKKEKLRKLSDFIPKPLLSRGSSSTSLGTNNSPSPNVTTNSKQDPLSGSSDLLTAEEGSGEDCFYSEELYEEMNLDELRCRSGPSLSEMLEPHLFPNCDTSSAYYCVPNDMRGEDVTSCTSDEEKISNAEPQPCVASPKTPRKTAPVRPPPPNISLGKLEANRSALHDEILSPKNPVLNALACSTSNKKAAVKSPGSQLSKIFPACRSLPFSSPSRPLPATPQKDMEESGFYCEISDDDFYEESEADGTSFATTSITVTGSLPNRQPVLNPRPPLPVRGPPPIPTLPHSSSVRAPIPASSGTDVATNSQLLEEYDIPDDVRIHTAVENQQQTSSSSSIGNSSSDSDSVAPEVDNVYKIPNATVPVSEDIYKVPPSIPIPVGNNNLTLTNKSDINNKVEANNSDGNSLSTLGGVTSEVKNVDPLEPVPPVSSSVYQSPAPVSVPVDKFLCRALGTGNKKSGENEDLKSKCSADATKMKTVNTNTSVGRSLNSSEKKPEMNVSIKDRIALFNQNKALETTQLSINKTINQYSDELLVRLDDKEIRLDNAKKKAFLQSTLNFSNYSPSKGQTSRES</sequence>
<feature type="region of interest" description="Disordered" evidence="1">
    <location>
        <begin position="809"/>
        <end position="831"/>
    </location>
</feature>
<dbReference type="InterPro" id="IPR001849">
    <property type="entry name" value="PH_domain"/>
</dbReference>
<name>A0A8B7NCA4_HYAAZ</name>
<keyword evidence="3" id="KW-1185">Reference proteome</keyword>
<feature type="compositionally biased region" description="Polar residues" evidence="1">
    <location>
        <begin position="433"/>
        <end position="456"/>
    </location>
</feature>
<dbReference type="KEGG" id="hazt:108668495"/>
<feature type="region of interest" description="Disordered" evidence="1">
    <location>
        <begin position="196"/>
        <end position="278"/>
    </location>
</feature>
<proteinExistence type="predicted"/>
<evidence type="ECO:0000259" key="2">
    <source>
        <dbReference type="PROSITE" id="PS50003"/>
    </source>
</evidence>
<evidence type="ECO:0000313" key="3">
    <source>
        <dbReference type="Proteomes" id="UP000694843"/>
    </source>
</evidence>
<evidence type="ECO:0000256" key="1">
    <source>
        <dbReference type="SAM" id="MobiDB-lite"/>
    </source>
</evidence>
<protein>
    <submittedName>
        <fullName evidence="4">Flocculation protein FLO11</fullName>
    </submittedName>
</protein>
<dbReference type="Pfam" id="PF00169">
    <property type="entry name" value="PH"/>
    <property type="match status" value="1"/>
</dbReference>
<feature type="region of interest" description="Disordered" evidence="1">
    <location>
        <begin position="602"/>
        <end position="636"/>
    </location>
</feature>
<dbReference type="AlphaFoldDB" id="A0A8B7NCA4"/>
<accession>A0A8B7NCA4</accession>
<organism evidence="3 4">
    <name type="scientific">Hyalella azteca</name>
    <name type="common">Amphipod</name>
    <dbReference type="NCBI Taxonomy" id="294128"/>
    <lineage>
        <taxon>Eukaryota</taxon>
        <taxon>Metazoa</taxon>
        <taxon>Ecdysozoa</taxon>
        <taxon>Arthropoda</taxon>
        <taxon>Crustacea</taxon>
        <taxon>Multicrustacea</taxon>
        <taxon>Malacostraca</taxon>
        <taxon>Eumalacostraca</taxon>
        <taxon>Peracarida</taxon>
        <taxon>Amphipoda</taxon>
        <taxon>Senticaudata</taxon>
        <taxon>Talitrida</taxon>
        <taxon>Talitroidea</taxon>
        <taxon>Hyalellidae</taxon>
        <taxon>Hyalella</taxon>
    </lineage>
</organism>
<dbReference type="CDD" id="cd00821">
    <property type="entry name" value="PH"/>
    <property type="match status" value="1"/>
</dbReference>
<gene>
    <name evidence="4" type="primary">LOC108668495</name>
</gene>
<evidence type="ECO:0000313" key="4">
    <source>
        <dbReference type="RefSeq" id="XP_018011214.1"/>
    </source>
</evidence>
<dbReference type="RefSeq" id="XP_018011214.1">
    <property type="nucleotide sequence ID" value="XM_018155725.2"/>
</dbReference>
<dbReference type="Gene3D" id="2.30.29.30">
    <property type="entry name" value="Pleckstrin-homology domain (PH domain)/Phosphotyrosine-binding domain (PTB)"/>
    <property type="match status" value="1"/>
</dbReference>